<dbReference type="PROSITE" id="PS50835">
    <property type="entry name" value="IG_LIKE"/>
    <property type="match status" value="2"/>
</dbReference>
<comment type="caution">
    <text evidence="9">The sequence shown here is derived from an EMBL/GenBank/DDBJ whole genome shotgun (WGS) entry which is preliminary data.</text>
</comment>
<dbReference type="SUPFAM" id="SSF49265">
    <property type="entry name" value="Fibronectin type III"/>
    <property type="match status" value="1"/>
</dbReference>
<dbReference type="Proteomes" id="UP000683360">
    <property type="component" value="Unassembled WGS sequence"/>
</dbReference>
<dbReference type="OrthoDB" id="9972932at2759"/>
<sequence>MISVPPSVLIVPANSVRILEGTSVDLRCDYSSNHKIKAILWKYKNTNILNSSELHYRSIKREQTGDYSCTVVNQAGNATANVTIEVFYQPDVAVSFLKENVTRKLKCNPDGFPDRYLFSDWEHISEFREHIRFLPSTETGILSIPFVQNETDRHFDKGIYICTVTNNVSVDGSTFVSGEYWLNSTGKPYFVSSNNATQYGILNKKSVITADIVENGNINDITLLYHTRKVYEYSPSAVTTKDTIYGKTVLIRGTRLSFFITALTTNDFRRYTIFVNNTIGSSHYAIRLRSPRPLRSPQNIKAVPLETTIIIKWTADLQTGLQEHFFVEYRKHFETSWSKVSAENRSSAKIIDLEPNTVYLLRVYSKTEAGESNRTDDIIVKTEKRFPKSYGFTVEFALILGMKVSDNEHQVKRTSEQDITGDESSFSSDNSETNTKSIQRYETLKVSEVNEHCYKKYNDINV</sequence>
<keyword evidence="10" id="KW-1185">Reference proteome</keyword>
<dbReference type="InterPro" id="IPR007110">
    <property type="entry name" value="Ig-like_dom"/>
</dbReference>
<dbReference type="GO" id="GO:0098609">
    <property type="term" value="P:cell-cell adhesion"/>
    <property type="evidence" value="ECO:0007669"/>
    <property type="project" value="TreeGrafter"/>
</dbReference>
<dbReference type="AlphaFoldDB" id="A0A8S3V9Y3"/>
<dbReference type="PANTHER" id="PTHR11640">
    <property type="entry name" value="NEPHRIN"/>
    <property type="match status" value="1"/>
</dbReference>
<dbReference type="CDD" id="cd00063">
    <property type="entry name" value="FN3"/>
    <property type="match status" value="1"/>
</dbReference>
<dbReference type="GO" id="GO:0005886">
    <property type="term" value="C:plasma membrane"/>
    <property type="evidence" value="ECO:0007669"/>
    <property type="project" value="TreeGrafter"/>
</dbReference>
<dbReference type="Gene3D" id="2.60.40.10">
    <property type="entry name" value="Immunoglobulins"/>
    <property type="match status" value="2"/>
</dbReference>
<dbReference type="InterPro" id="IPR013783">
    <property type="entry name" value="Ig-like_fold"/>
</dbReference>
<dbReference type="SUPFAM" id="SSF48726">
    <property type="entry name" value="Immunoglobulin"/>
    <property type="match status" value="1"/>
</dbReference>
<dbReference type="InterPro" id="IPR036116">
    <property type="entry name" value="FN3_sf"/>
</dbReference>
<name>A0A8S3V9Y3_MYTED</name>
<keyword evidence="3" id="KW-1015">Disulfide bond</keyword>
<evidence type="ECO:0000256" key="1">
    <source>
        <dbReference type="ARBA" id="ARBA00004479"/>
    </source>
</evidence>
<dbReference type="PROSITE" id="PS50853">
    <property type="entry name" value="FN3"/>
    <property type="match status" value="1"/>
</dbReference>
<gene>
    <name evidence="9" type="ORF">MEDL_66323</name>
</gene>
<dbReference type="InterPro" id="IPR003599">
    <property type="entry name" value="Ig_sub"/>
</dbReference>
<evidence type="ECO:0000256" key="4">
    <source>
        <dbReference type="ARBA" id="ARBA00023180"/>
    </source>
</evidence>
<dbReference type="EMBL" id="CAJPWZ010003256">
    <property type="protein sequence ID" value="CAG2254923.1"/>
    <property type="molecule type" value="Genomic_DNA"/>
</dbReference>
<dbReference type="InterPro" id="IPR051275">
    <property type="entry name" value="Cell_adhesion_signaling"/>
</dbReference>
<keyword evidence="5" id="KW-0393">Immunoglobulin domain</keyword>
<dbReference type="Pfam" id="PF13927">
    <property type="entry name" value="Ig_3"/>
    <property type="match status" value="1"/>
</dbReference>
<reference evidence="9" key="1">
    <citation type="submission" date="2021-03" db="EMBL/GenBank/DDBJ databases">
        <authorList>
            <person name="Bekaert M."/>
        </authorList>
    </citation>
    <scope>NUCLEOTIDE SEQUENCE</scope>
</reference>
<dbReference type="Pfam" id="PF00041">
    <property type="entry name" value="fn3"/>
    <property type="match status" value="1"/>
</dbReference>
<dbReference type="GO" id="GO:0005911">
    <property type="term" value="C:cell-cell junction"/>
    <property type="evidence" value="ECO:0007669"/>
    <property type="project" value="TreeGrafter"/>
</dbReference>
<evidence type="ECO:0000256" key="5">
    <source>
        <dbReference type="ARBA" id="ARBA00023319"/>
    </source>
</evidence>
<dbReference type="SMART" id="SM00408">
    <property type="entry name" value="IGc2"/>
    <property type="match status" value="1"/>
</dbReference>
<feature type="compositionally biased region" description="Polar residues" evidence="6">
    <location>
        <begin position="422"/>
        <end position="434"/>
    </location>
</feature>
<evidence type="ECO:0000256" key="3">
    <source>
        <dbReference type="ARBA" id="ARBA00023157"/>
    </source>
</evidence>
<comment type="subcellular location">
    <subcellularLocation>
        <location evidence="1">Membrane</location>
        <topology evidence="1">Single-pass type I membrane protein</topology>
    </subcellularLocation>
</comment>
<organism evidence="9 10">
    <name type="scientific">Mytilus edulis</name>
    <name type="common">Blue mussel</name>
    <dbReference type="NCBI Taxonomy" id="6550"/>
    <lineage>
        <taxon>Eukaryota</taxon>
        <taxon>Metazoa</taxon>
        <taxon>Spiralia</taxon>
        <taxon>Lophotrochozoa</taxon>
        <taxon>Mollusca</taxon>
        <taxon>Bivalvia</taxon>
        <taxon>Autobranchia</taxon>
        <taxon>Pteriomorphia</taxon>
        <taxon>Mytilida</taxon>
        <taxon>Mytiloidea</taxon>
        <taxon>Mytilidae</taxon>
        <taxon>Mytilinae</taxon>
        <taxon>Mytilus</taxon>
    </lineage>
</organism>
<proteinExistence type="predicted"/>
<dbReference type="InterPro" id="IPR036179">
    <property type="entry name" value="Ig-like_dom_sf"/>
</dbReference>
<evidence type="ECO:0000256" key="6">
    <source>
        <dbReference type="SAM" id="MobiDB-lite"/>
    </source>
</evidence>
<protein>
    <submittedName>
        <fullName evidence="9">HMCN</fullName>
    </submittedName>
</protein>
<evidence type="ECO:0000313" key="10">
    <source>
        <dbReference type="Proteomes" id="UP000683360"/>
    </source>
</evidence>
<dbReference type="SMART" id="SM00409">
    <property type="entry name" value="IG"/>
    <property type="match status" value="1"/>
</dbReference>
<evidence type="ECO:0000259" key="7">
    <source>
        <dbReference type="PROSITE" id="PS50835"/>
    </source>
</evidence>
<feature type="domain" description="Fibronectin type-III" evidence="8">
    <location>
        <begin position="293"/>
        <end position="385"/>
    </location>
</feature>
<dbReference type="SMART" id="SM00060">
    <property type="entry name" value="FN3"/>
    <property type="match status" value="1"/>
</dbReference>
<feature type="region of interest" description="Disordered" evidence="6">
    <location>
        <begin position="410"/>
        <end position="434"/>
    </location>
</feature>
<dbReference type="InterPro" id="IPR003961">
    <property type="entry name" value="FN3_dom"/>
</dbReference>
<dbReference type="InterPro" id="IPR003598">
    <property type="entry name" value="Ig_sub2"/>
</dbReference>
<feature type="domain" description="Ig-like" evidence="7">
    <location>
        <begin position="6"/>
        <end position="85"/>
    </location>
</feature>
<evidence type="ECO:0000256" key="2">
    <source>
        <dbReference type="ARBA" id="ARBA00023136"/>
    </source>
</evidence>
<dbReference type="GO" id="GO:0050839">
    <property type="term" value="F:cell adhesion molecule binding"/>
    <property type="evidence" value="ECO:0007669"/>
    <property type="project" value="TreeGrafter"/>
</dbReference>
<dbReference type="PANTHER" id="PTHR11640:SF155">
    <property type="entry name" value="IG-LIKE DOMAIN-CONTAINING PROTEIN"/>
    <property type="match status" value="1"/>
</dbReference>
<keyword evidence="2" id="KW-0472">Membrane</keyword>
<keyword evidence="4" id="KW-0325">Glycoprotein</keyword>
<accession>A0A8S3V9Y3</accession>
<feature type="domain" description="Ig-like" evidence="7">
    <location>
        <begin position="90"/>
        <end position="177"/>
    </location>
</feature>
<evidence type="ECO:0000313" key="9">
    <source>
        <dbReference type="EMBL" id="CAG2254923.1"/>
    </source>
</evidence>
<evidence type="ECO:0000259" key="8">
    <source>
        <dbReference type="PROSITE" id="PS50853"/>
    </source>
</evidence>